<dbReference type="AlphaFoldDB" id="A0A1X1XQE0"/>
<accession>A0A1X1XQE0</accession>
<reference evidence="2 3" key="1">
    <citation type="submission" date="2016-01" db="EMBL/GenBank/DDBJ databases">
        <title>The new phylogeny of the genus Mycobacterium.</title>
        <authorList>
            <person name="Tarcisio F."/>
            <person name="Conor M."/>
            <person name="Antonella G."/>
            <person name="Elisabetta G."/>
            <person name="Giulia F.S."/>
            <person name="Sara T."/>
            <person name="Anna F."/>
            <person name="Clotilde B."/>
            <person name="Roberto B."/>
            <person name="Veronica D.S."/>
            <person name="Fabio R."/>
            <person name="Monica P."/>
            <person name="Olivier J."/>
            <person name="Enrico T."/>
            <person name="Nicola S."/>
        </authorList>
    </citation>
    <scope>NUCLEOTIDE SEQUENCE [LARGE SCALE GENOMIC DNA]</scope>
    <source>
        <strain evidence="2 3">DSM 45166</strain>
    </source>
</reference>
<keyword evidence="1" id="KW-0472">Membrane</keyword>
<sequence length="409" mass="42606">MLTVPQRLTGARRLFIVSTTVAMVNHGLWVPLVFLFFTLGRGLPLTGAGVAATVGNTGALFVGAVVSGRVLDRLGPFRAMTLSGVLAAGAFLGFLVTTTLVAAALFCFAASMAANMFFTSDPEAVRRLTAEGHDRTQMFAALTSVRVLGFGIGALGATLGLVLDGGSGRFWSVLVGLIAAGEALTAMLYWRLRWVDDDAGPDEPQEWQPPRYRDVVRQGGFMAFVAGVFVIALTTIGMDTALPLFMLSVGLPKWSTTVAYVAICVAVAASARLVSWIGRRVAHLRILSWSTALCALSFLVVDSLVAVQNAGAAALFAVLAVGLILFSVSDAACNTLGANIMLTFAPEESSGRHGSLLQTAWAAATAVAPGMYAALFSAGRILPWLVSSALLAVAATVFGAVHRAPGRAA</sequence>
<dbReference type="RefSeq" id="WP_057003137.1">
    <property type="nucleotide sequence ID" value="NZ_BBKA01000011.1"/>
</dbReference>
<dbReference type="InterPro" id="IPR036259">
    <property type="entry name" value="MFS_trans_sf"/>
</dbReference>
<keyword evidence="1" id="KW-1133">Transmembrane helix</keyword>
<keyword evidence="3" id="KW-1185">Reference proteome</keyword>
<evidence type="ECO:0000313" key="3">
    <source>
        <dbReference type="Proteomes" id="UP000193487"/>
    </source>
</evidence>
<evidence type="ECO:0000256" key="1">
    <source>
        <dbReference type="SAM" id="Phobius"/>
    </source>
</evidence>
<dbReference type="EMBL" id="LQPE01000143">
    <property type="protein sequence ID" value="ORW00959.1"/>
    <property type="molecule type" value="Genomic_DNA"/>
</dbReference>
<keyword evidence="1" id="KW-0812">Transmembrane</keyword>
<organism evidence="2 3">
    <name type="scientific">Mycobacterium kyorinense</name>
    <dbReference type="NCBI Taxonomy" id="487514"/>
    <lineage>
        <taxon>Bacteria</taxon>
        <taxon>Bacillati</taxon>
        <taxon>Actinomycetota</taxon>
        <taxon>Actinomycetes</taxon>
        <taxon>Mycobacteriales</taxon>
        <taxon>Mycobacteriaceae</taxon>
        <taxon>Mycobacterium</taxon>
    </lineage>
</organism>
<dbReference type="Pfam" id="PF07690">
    <property type="entry name" value="MFS_1"/>
    <property type="match status" value="1"/>
</dbReference>
<evidence type="ECO:0008006" key="4">
    <source>
        <dbReference type="Google" id="ProtNLM"/>
    </source>
</evidence>
<dbReference type="OrthoDB" id="4109786at2"/>
<proteinExistence type="predicted"/>
<dbReference type="GO" id="GO:0022857">
    <property type="term" value="F:transmembrane transporter activity"/>
    <property type="evidence" value="ECO:0007669"/>
    <property type="project" value="InterPro"/>
</dbReference>
<name>A0A1X1XQE0_9MYCO</name>
<dbReference type="Gene3D" id="1.20.1250.20">
    <property type="entry name" value="MFS general substrate transporter like domains"/>
    <property type="match status" value="1"/>
</dbReference>
<feature type="transmembrane region" description="Helical" evidence="1">
    <location>
        <begin position="14"/>
        <end position="37"/>
    </location>
</feature>
<feature type="transmembrane region" description="Helical" evidence="1">
    <location>
        <begin position="381"/>
        <end position="401"/>
    </location>
</feature>
<feature type="transmembrane region" description="Helical" evidence="1">
    <location>
        <begin position="257"/>
        <end position="274"/>
    </location>
</feature>
<feature type="transmembrane region" description="Helical" evidence="1">
    <location>
        <begin position="43"/>
        <end position="65"/>
    </location>
</feature>
<protein>
    <recommendedName>
        <fullName evidence="4">Major facilitator superfamily (MFS) profile domain-containing protein</fullName>
    </recommendedName>
</protein>
<dbReference type="Proteomes" id="UP000193487">
    <property type="component" value="Unassembled WGS sequence"/>
</dbReference>
<comment type="caution">
    <text evidence="2">The sequence shown here is derived from an EMBL/GenBank/DDBJ whole genome shotgun (WGS) entry which is preliminary data.</text>
</comment>
<feature type="transmembrane region" description="Helical" evidence="1">
    <location>
        <begin position="221"/>
        <end position="245"/>
    </location>
</feature>
<feature type="transmembrane region" description="Helical" evidence="1">
    <location>
        <begin position="169"/>
        <end position="190"/>
    </location>
</feature>
<feature type="transmembrane region" description="Helical" evidence="1">
    <location>
        <begin position="313"/>
        <end position="333"/>
    </location>
</feature>
<dbReference type="InterPro" id="IPR011701">
    <property type="entry name" value="MFS"/>
</dbReference>
<feature type="transmembrane region" description="Helical" evidence="1">
    <location>
        <begin position="139"/>
        <end position="163"/>
    </location>
</feature>
<feature type="transmembrane region" description="Helical" evidence="1">
    <location>
        <begin position="286"/>
        <end position="307"/>
    </location>
</feature>
<feature type="transmembrane region" description="Helical" evidence="1">
    <location>
        <begin position="354"/>
        <end position="375"/>
    </location>
</feature>
<gene>
    <name evidence="2" type="ORF">AWC14_09450</name>
</gene>
<dbReference type="SUPFAM" id="SSF103473">
    <property type="entry name" value="MFS general substrate transporter"/>
    <property type="match status" value="1"/>
</dbReference>
<evidence type="ECO:0000313" key="2">
    <source>
        <dbReference type="EMBL" id="ORW00959.1"/>
    </source>
</evidence>